<reference evidence="2 3" key="1">
    <citation type="journal article" date="2020" name="Phytopathology">
        <title>Genome Sequence Resources of Colletotrichum truncatum, C. plurivorum, C. musicola, and C. sojae: Four Species Pathogenic to Soybean (Glycine max).</title>
        <authorList>
            <person name="Rogerio F."/>
            <person name="Boufleur T.R."/>
            <person name="Ciampi-Guillardi M."/>
            <person name="Sukno S.A."/>
            <person name="Thon M.R."/>
            <person name="Massola Junior N.S."/>
            <person name="Baroncelli R."/>
        </authorList>
    </citation>
    <scope>NUCLEOTIDE SEQUENCE [LARGE SCALE GENOMIC DNA]</scope>
    <source>
        <strain evidence="2 3">LFN0009</strain>
    </source>
</reference>
<feature type="compositionally biased region" description="Basic and acidic residues" evidence="1">
    <location>
        <begin position="115"/>
        <end position="134"/>
    </location>
</feature>
<comment type="caution">
    <text evidence="2">The sequence shown here is derived from an EMBL/GenBank/DDBJ whole genome shotgun (WGS) entry which is preliminary data.</text>
</comment>
<keyword evidence="3" id="KW-1185">Reference proteome</keyword>
<feature type="region of interest" description="Disordered" evidence="1">
    <location>
        <begin position="1"/>
        <end position="37"/>
    </location>
</feature>
<proteinExistence type="predicted"/>
<feature type="region of interest" description="Disordered" evidence="1">
    <location>
        <begin position="55"/>
        <end position="227"/>
    </location>
</feature>
<protein>
    <submittedName>
        <fullName evidence="2">Uncharacterized protein</fullName>
    </submittedName>
</protein>
<dbReference type="EMBL" id="WIGN01000010">
    <property type="protein sequence ID" value="KAF6819338.1"/>
    <property type="molecule type" value="Genomic_DNA"/>
</dbReference>
<dbReference type="AlphaFoldDB" id="A0A8H6JV91"/>
<evidence type="ECO:0000256" key="1">
    <source>
        <dbReference type="SAM" id="MobiDB-lite"/>
    </source>
</evidence>
<sequence>MAQQDLEVRPLAAKPSRVSFWSSKRQPKTTNYWSKPHHTFINPSDWVPGENLDCLTHPSVRPAGALGARKTGVANRGQRGRDERPEADITPDDYGTPCDLSTERESAGRSGIGEKSGRTPRSETAASDRNHDPAGPDLVTHAPPNPVPASSPAPNPTAGHQGDGRLAAVGPGQHEASGGTTNAWHTSLGRSLRPRPRPPVNTTADMGKTNKQPRRQGGVQEDKQAGS</sequence>
<evidence type="ECO:0000313" key="3">
    <source>
        <dbReference type="Proteomes" id="UP000652219"/>
    </source>
</evidence>
<feature type="compositionally biased region" description="Polar residues" evidence="1">
    <location>
        <begin position="19"/>
        <end position="33"/>
    </location>
</feature>
<feature type="compositionally biased region" description="Polar residues" evidence="1">
    <location>
        <begin position="178"/>
        <end position="189"/>
    </location>
</feature>
<dbReference type="Proteomes" id="UP000652219">
    <property type="component" value="Unassembled WGS sequence"/>
</dbReference>
<feature type="compositionally biased region" description="Pro residues" evidence="1">
    <location>
        <begin position="143"/>
        <end position="155"/>
    </location>
</feature>
<name>A0A8H6JV91_9PEZI</name>
<accession>A0A8H6JV91</accession>
<gene>
    <name evidence="2" type="ORF">CSOJ01_01395</name>
</gene>
<evidence type="ECO:0000313" key="2">
    <source>
        <dbReference type="EMBL" id="KAF6819338.1"/>
    </source>
</evidence>
<organism evidence="2 3">
    <name type="scientific">Colletotrichum sojae</name>
    <dbReference type="NCBI Taxonomy" id="2175907"/>
    <lineage>
        <taxon>Eukaryota</taxon>
        <taxon>Fungi</taxon>
        <taxon>Dikarya</taxon>
        <taxon>Ascomycota</taxon>
        <taxon>Pezizomycotina</taxon>
        <taxon>Sordariomycetes</taxon>
        <taxon>Hypocreomycetidae</taxon>
        <taxon>Glomerellales</taxon>
        <taxon>Glomerellaceae</taxon>
        <taxon>Colletotrichum</taxon>
        <taxon>Colletotrichum orchidearum species complex</taxon>
    </lineage>
</organism>